<evidence type="ECO:0000313" key="3">
    <source>
        <dbReference type="EMBL" id="TEA26849.1"/>
    </source>
</evidence>
<evidence type="ECO:0000313" key="4">
    <source>
        <dbReference type="Proteomes" id="UP000506160"/>
    </source>
</evidence>
<feature type="domain" description="N-acetyltransferase" evidence="2">
    <location>
        <begin position="2"/>
        <end position="91"/>
    </location>
</feature>
<dbReference type="GO" id="GO:0016747">
    <property type="term" value="F:acyltransferase activity, transferring groups other than amino-acyl groups"/>
    <property type="evidence" value="ECO:0007669"/>
    <property type="project" value="InterPro"/>
</dbReference>
<dbReference type="CDD" id="cd04301">
    <property type="entry name" value="NAT_SF"/>
    <property type="match status" value="1"/>
</dbReference>
<accession>A0AB94IBR7</accession>
<dbReference type="Pfam" id="PF14542">
    <property type="entry name" value="Acetyltransf_CG"/>
    <property type="match status" value="1"/>
</dbReference>
<keyword evidence="4" id="KW-1185">Reference proteome</keyword>
<sequence>MEYLEEENRFYVPGAQGEQDIAEMTFQRQGNDLAIIDHTYVNINYRGQGIADRLFDLVVEKMRQEGRKIVPLCSFAEKQFARKPACQDILAQR</sequence>
<comment type="caution">
    <text evidence="3">The sequence shown here is derived from an EMBL/GenBank/DDBJ whole genome shotgun (WGS) entry which is preliminary data.</text>
</comment>
<proteinExistence type="predicted"/>
<protein>
    <submittedName>
        <fullName evidence="3">N-acetyltransferase</fullName>
    </submittedName>
</protein>
<dbReference type="EMBL" id="AWGA01000064">
    <property type="protein sequence ID" value="TEA26849.1"/>
    <property type="molecule type" value="Genomic_DNA"/>
</dbReference>
<dbReference type="InterPro" id="IPR045057">
    <property type="entry name" value="Gcn5-rel_NAT"/>
</dbReference>
<dbReference type="SUPFAM" id="SSF55729">
    <property type="entry name" value="Acyl-CoA N-acyltransferases (Nat)"/>
    <property type="match status" value="1"/>
</dbReference>
<evidence type="ECO:0000259" key="2">
    <source>
        <dbReference type="PROSITE" id="PS51729"/>
    </source>
</evidence>
<dbReference type="InterPro" id="IPR016181">
    <property type="entry name" value="Acyl_CoA_acyltransferase"/>
</dbReference>
<dbReference type="InterPro" id="IPR031165">
    <property type="entry name" value="GNAT_YJDJ"/>
</dbReference>
<gene>
    <name evidence="3" type="ORF">O970_06735</name>
</gene>
<dbReference type="PANTHER" id="PTHR31435">
    <property type="entry name" value="PROTEIN NATD1"/>
    <property type="match status" value="1"/>
</dbReference>
<dbReference type="PROSITE" id="PS51729">
    <property type="entry name" value="GNAT_YJDJ"/>
    <property type="match status" value="1"/>
</dbReference>
<dbReference type="RefSeq" id="WP_024496359.1">
    <property type="nucleotide sequence ID" value="NZ_AWGA01000064.1"/>
</dbReference>
<dbReference type="AlphaFoldDB" id="A0AB94IBR7"/>
<name>A0AB94IBR7_9GAMM</name>
<feature type="domain" description="N-acetyltransferase" evidence="1">
    <location>
        <begin position="1"/>
        <end position="93"/>
    </location>
</feature>
<dbReference type="Gene3D" id="3.40.630.30">
    <property type="match status" value="1"/>
</dbReference>
<dbReference type="InterPro" id="IPR000182">
    <property type="entry name" value="GNAT_dom"/>
</dbReference>
<dbReference type="PANTHER" id="PTHR31435:SF10">
    <property type="entry name" value="BSR4717 PROTEIN"/>
    <property type="match status" value="1"/>
</dbReference>
<dbReference type="Proteomes" id="UP000506160">
    <property type="component" value="Unassembled WGS sequence"/>
</dbReference>
<reference evidence="3 4" key="1">
    <citation type="journal article" date="2014" name="Appl. Environ. Microbiol.">
        <title>Genomic features of a bumble bee symbiont reflect its host environment.</title>
        <authorList>
            <person name="Martinson V.G."/>
            <person name="Magoc T."/>
            <person name="Koch H."/>
            <person name="Salzberg S.L."/>
            <person name="Moran N.A."/>
        </authorList>
    </citation>
    <scope>NUCLEOTIDE SEQUENCE [LARGE SCALE GENOMIC DNA]</scope>
    <source>
        <strain evidence="3 4">Bimp</strain>
    </source>
</reference>
<dbReference type="PROSITE" id="PS51186">
    <property type="entry name" value="GNAT"/>
    <property type="match status" value="1"/>
</dbReference>
<organism evidence="3 4">
    <name type="scientific">Candidatus Schmidhempelia bombi str. Bimp</name>
    <dbReference type="NCBI Taxonomy" id="1387197"/>
    <lineage>
        <taxon>Bacteria</taxon>
        <taxon>Pseudomonadati</taxon>
        <taxon>Pseudomonadota</taxon>
        <taxon>Gammaproteobacteria</taxon>
        <taxon>Orbales</taxon>
        <taxon>Orbaceae</taxon>
        <taxon>Candidatus Schmidhempelia</taxon>
    </lineage>
</organism>
<evidence type="ECO:0000259" key="1">
    <source>
        <dbReference type="PROSITE" id="PS51186"/>
    </source>
</evidence>